<name>A0A7J6UVK0_THATH</name>
<dbReference type="AlphaFoldDB" id="A0A7J6UVK0"/>
<gene>
    <name evidence="2" type="ORF">FRX31_033796</name>
</gene>
<evidence type="ECO:0000256" key="1">
    <source>
        <dbReference type="SAM" id="MobiDB-lite"/>
    </source>
</evidence>
<feature type="compositionally biased region" description="Low complexity" evidence="1">
    <location>
        <begin position="71"/>
        <end position="86"/>
    </location>
</feature>
<organism evidence="2 3">
    <name type="scientific">Thalictrum thalictroides</name>
    <name type="common">Rue-anemone</name>
    <name type="synonym">Anemone thalictroides</name>
    <dbReference type="NCBI Taxonomy" id="46969"/>
    <lineage>
        <taxon>Eukaryota</taxon>
        <taxon>Viridiplantae</taxon>
        <taxon>Streptophyta</taxon>
        <taxon>Embryophyta</taxon>
        <taxon>Tracheophyta</taxon>
        <taxon>Spermatophyta</taxon>
        <taxon>Magnoliopsida</taxon>
        <taxon>Ranunculales</taxon>
        <taxon>Ranunculaceae</taxon>
        <taxon>Thalictroideae</taxon>
        <taxon>Thalictrum</taxon>
    </lineage>
</organism>
<protein>
    <submittedName>
        <fullName evidence="2">Uncharacterized protein</fullName>
    </submittedName>
</protein>
<comment type="caution">
    <text evidence="2">The sequence shown here is derived from an EMBL/GenBank/DDBJ whole genome shotgun (WGS) entry which is preliminary data.</text>
</comment>
<reference evidence="2 3" key="1">
    <citation type="submission" date="2020-06" db="EMBL/GenBank/DDBJ databases">
        <title>Transcriptomic and genomic resources for Thalictrum thalictroides and T. hernandezii: Facilitating candidate gene discovery in an emerging model plant lineage.</title>
        <authorList>
            <person name="Arias T."/>
            <person name="Riano-Pachon D.M."/>
            <person name="Di Stilio V.S."/>
        </authorList>
    </citation>
    <scope>NUCLEOTIDE SEQUENCE [LARGE SCALE GENOMIC DNA]</scope>
    <source>
        <strain evidence="3">cv. WT478/WT964</strain>
        <tissue evidence="2">Leaves</tissue>
    </source>
</reference>
<dbReference type="EMBL" id="JABWDY010042494">
    <property type="protein sequence ID" value="KAF5176616.1"/>
    <property type="molecule type" value="Genomic_DNA"/>
</dbReference>
<evidence type="ECO:0000313" key="3">
    <source>
        <dbReference type="Proteomes" id="UP000554482"/>
    </source>
</evidence>
<feature type="region of interest" description="Disordered" evidence="1">
    <location>
        <begin position="45"/>
        <end position="93"/>
    </location>
</feature>
<evidence type="ECO:0000313" key="2">
    <source>
        <dbReference type="EMBL" id="KAF5176616.1"/>
    </source>
</evidence>
<proteinExistence type="predicted"/>
<keyword evidence="3" id="KW-1185">Reference proteome</keyword>
<dbReference type="Proteomes" id="UP000554482">
    <property type="component" value="Unassembled WGS sequence"/>
</dbReference>
<accession>A0A7J6UVK0</accession>
<sequence length="112" mass="12302">MNTIKHTRNSATDQHVKNSLHSHLASLFIPYIAITYDTEDNVLEESASSPTLGCDEDGTHGCNLQAPQIKGQSSPGSLLQSGQQPSKTILQIPRPGSYSMRLQYLNLHSNRL</sequence>